<evidence type="ECO:0000313" key="1">
    <source>
        <dbReference type="EMBL" id="SEM18664.1"/>
    </source>
</evidence>
<protein>
    <submittedName>
        <fullName evidence="1">Uncharacterized protein</fullName>
    </submittedName>
</protein>
<keyword evidence="2" id="KW-1185">Reference proteome</keyword>
<proteinExistence type="predicted"/>
<sequence>MEEENLLHRQIHPSQVVKDIVSIQAFELRVGSPSFAPSSADDGQLSMYNGKIFTAEESYNHYTKTLNSAGVLSLTRDEIDSIPPLFSVDDNIPFEGHSHINFKEVTSKNQISKRAALLRDKAVNRYWTYKPKQD</sequence>
<dbReference type="RefSeq" id="WP_089998340.1">
    <property type="nucleotide sequence ID" value="NZ_FOBV01000001.1"/>
</dbReference>
<dbReference type="Proteomes" id="UP000199450">
    <property type="component" value="Unassembled WGS sequence"/>
</dbReference>
<dbReference type="OrthoDB" id="670198at2"/>
<dbReference type="STRING" id="295069.SAMN05421856_101619"/>
<evidence type="ECO:0000313" key="2">
    <source>
        <dbReference type="Proteomes" id="UP000199450"/>
    </source>
</evidence>
<dbReference type="AlphaFoldDB" id="A0A1H7WBD8"/>
<reference evidence="2" key="1">
    <citation type="submission" date="2016-10" db="EMBL/GenBank/DDBJ databases">
        <authorList>
            <person name="Varghese N."/>
            <person name="Submissions S."/>
        </authorList>
    </citation>
    <scope>NUCLEOTIDE SEQUENCE [LARGE SCALE GENOMIC DNA]</scope>
    <source>
        <strain evidence="2">DSM 17453</strain>
    </source>
</reference>
<accession>A0A1H7WBD8</accession>
<gene>
    <name evidence="1" type="ORF">SAMN05421856_101619</name>
</gene>
<dbReference type="EMBL" id="FOBV01000001">
    <property type="protein sequence ID" value="SEM18664.1"/>
    <property type="molecule type" value="Genomic_DNA"/>
</dbReference>
<name>A0A1H7WBD8_9FLAO</name>
<organism evidence="1 2">
    <name type="scientific">Chryseobacterium taichungense</name>
    <dbReference type="NCBI Taxonomy" id="295069"/>
    <lineage>
        <taxon>Bacteria</taxon>
        <taxon>Pseudomonadati</taxon>
        <taxon>Bacteroidota</taxon>
        <taxon>Flavobacteriia</taxon>
        <taxon>Flavobacteriales</taxon>
        <taxon>Weeksellaceae</taxon>
        <taxon>Chryseobacterium group</taxon>
        <taxon>Chryseobacterium</taxon>
    </lineage>
</organism>